<dbReference type="GeneID" id="36344069"/>
<dbReference type="EMBL" id="APAU02000104">
    <property type="protein sequence ID" value="EUB56776.1"/>
    <property type="molecule type" value="Genomic_DNA"/>
</dbReference>
<dbReference type="RefSeq" id="XP_024347972.1">
    <property type="nucleotide sequence ID" value="XM_024497603.1"/>
</dbReference>
<comment type="caution">
    <text evidence="1">The sequence shown here is derived from an EMBL/GenBank/DDBJ whole genome shotgun (WGS) entry which is preliminary data.</text>
</comment>
<organism evidence="1 2">
    <name type="scientific">Echinococcus granulosus</name>
    <name type="common">Hydatid tapeworm</name>
    <dbReference type="NCBI Taxonomy" id="6210"/>
    <lineage>
        <taxon>Eukaryota</taxon>
        <taxon>Metazoa</taxon>
        <taxon>Spiralia</taxon>
        <taxon>Lophotrochozoa</taxon>
        <taxon>Platyhelminthes</taxon>
        <taxon>Cestoda</taxon>
        <taxon>Eucestoda</taxon>
        <taxon>Cyclophyllidea</taxon>
        <taxon>Taeniidae</taxon>
        <taxon>Echinococcus</taxon>
        <taxon>Echinococcus granulosus group</taxon>
    </lineage>
</organism>
<dbReference type="AlphaFoldDB" id="W6U8N1"/>
<accession>W6U8N1</accession>
<proteinExistence type="predicted"/>
<keyword evidence="2" id="KW-1185">Reference proteome</keyword>
<reference evidence="1 2" key="1">
    <citation type="journal article" date="2013" name="Nat. Genet.">
        <title>The genome of the hydatid tapeworm Echinococcus granulosus.</title>
        <authorList>
            <person name="Zheng H."/>
            <person name="Zhang W."/>
            <person name="Zhang L."/>
            <person name="Zhang Z."/>
            <person name="Li J."/>
            <person name="Lu G."/>
            <person name="Zhu Y."/>
            <person name="Wang Y."/>
            <person name="Huang Y."/>
            <person name="Liu J."/>
            <person name="Kang H."/>
            <person name="Chen J."/>
            <person name="Wang L."/>
            <person name="Chen A."/>
            <person name="Yu S."/>
            <person name="Gao Z."/>
            <person name="Jin L."/>
            <person name="Gu W."/>
            <person name="Wang Z."/>
            <person name="Zhao L."/>
            <person name="Shi B."/>
            <person name="Wen H."/>
            <person name="Lin R."/>
            <person name="Jones M.K."/>
            <person name="Brejova B."/>
            <person name="Vinar T."/>
            <person name="Zhao G."/>
            <person name="McManus D.P."/>
            <person name="Chen Z."/>
            <person name="Zhou Y."/>
            <person name="Wang S."/>
        </authorList>
    </citation>
    <scope>NUCLEOTIDE SEQUENCE [LARGE SCALE GENOMIC DNA]</scope>
</reference>
<dbReference type="Proteomes" id="UP000019149">
    <property type="component" value="Unassembled WGS sequence"/>
</dbReference>
<protein>
    <submittedName>
        <fullName evidence="1">Uncharacterized protein</fullName>
    </submittedName>
</protein>
<dbReference type="CTD" id="36344069"/>
<gene>
    <name evidence="1" type="ORF">EGR_08354</name>
</gene>
<evidence type="ECO:0000313" key="1">
    <source>
        <dbReference type="EMBL" id="EUB56776.1"/>
    </source>
</evidence>
<evidence type="ECO:0000313" key="2">
    <source>
        <dbReference type="Proteomes" id="UP000019149"/>
    </source>
</evidence>
<name>W6U8N1_ECHGR</name>
<sequence>MLRTQVWSPNYANCSKYRRSFSSLPKVLRLAELFNKLMCKQKVPRNCDSLISLNVIGLAGIFLVLRRLRSDTVKRTRTNAFCKANNDSVFLHGSTQSNGSPRRIRMKVIYKIMPNRVKSSKLICVATEKFKAPTNLDIHFHICKFNQAQGKKGVFGREKRITLALATIHHRFEMEFYTFNYLMELIVIFPLKMCFFIKGFTINSLLLNPINLSIYSDLKSFFSKKRRVFNYSYSNKTLKSNYFLSERVLLDTQLPPEKVRYSAKEILKREALKSIIFLLCLRLSKLLQFNRKQRSFLLAFYVQNSYCWKKEIREKK</sequence>
<dbReference type="KEGG" id="egl:EGR_08354"/>